<name>A0A1H9C2A4_9GAMM</name>
<dbReference type="SUPFAM" id="SSF116734">
    <property type="entry name" value="DNA methylase specificity domain"/>
    <property type="match status" value="2"/>
</dbReference>
<dbReference type="InterPro" id="IPR051212">
    <property type="entry name" value="Type-I_RE_S_subunit"/>
</dbReference>
<organism evidence="5 6">
    <name type="scientific">Ectothiorhodospira magna</name>
    <dbReference type="NCBI Taxonomy" id="867345"/>
    <lineage>
        <taxon>Bacteria</taxon>
        <taxon>Pseudomonadati</taxon>
        <taxon>Pseudomonadota</taxon>
        <taxon>Gammaproteobacteria</taxon>
        <taxon>Chromatiales</taxon>
        <taxon>Ectothiorhodospiraceae</taxon>
        <taxon>Ectothiorhodospira</taxon>
    </lineage>
</organism>
<dbReference type="STRING" id="867345.SAMN05421693_11213"/>
<comment type="similarity">
    <text evidence="1">Belongs to the type-I restriction system S methylase family.</text>
</comment>
<reference evidence="5 6" key="1">
    <citation type="submission" date="2016-10" db="EMBL/GenBank/DDBJ databases">
        <authorList>
            <person name="de Groot N.N."/>
        </authorList>
    </citation>
    <scope>NUCLEOTIDE SEQUENCE [LARGE SCALE GENOMIC DNA]</scope>
    <source>
        <strain evidence="5 6">B7-7</strain>
    </source>
</reference>
<dbReference type="Proteomes" id="UP000199496">
    <property type="component" value="Unassembled WGS sequence"/>
</dbReference>
<proteinExistence type="inferred from homology"/>
<dbReference type="Gene3D" id="3.90.220.20">
    <property type="entry name" value="DNA methylase specificity domains"/>
    <property type="match status" value="2"/>
</dbReference>
<dbReference type="InterPro" id="IPR000055">
    <property type="entry name" value="Restrct_endonuc_typeI_TRD"/>
</dbReference>
<dbReference type="GO" id="GO:0009307">
    <property type="term" value="P:DNA restriction-modification system"/>
    <property type="evidence" value="ECO:0007669"/>
    <property type="project" value="UniProtKB-KW"/>
</dbReference>
<keyword evidence="3" id="KW-0238">DNA-binding</keyword>
<evidence type="ECO:0000256" key="1">
    <source>
        <dbReference type="ARBA" id="ARBA00010923"/>
    </source>
</evidence>
<dbReference type="AlphaFoldDB" id="A0A1H9C2A4"/>
<dbReference type="RefSeq" id="WP_090205977.1">
    <property type="nucleotide sequence ID" value="NZ_FOFO01000012.1"/>
</dbReference>
<sequence length="463" mass="51180">MSFPKYPEYKDSGVDWLGEVPAHWSVRRIRYVADINPSKSEARSLAGNKKVSFIPMESVGEDGTLDLKHVRPLEEVIDGYTYVRDGDVTFAKITPCFENGKAALMEGLESGIGFATTELTVLRPKPKCSTGEFLFRVVHSGPFRLLGEARMYGAGGQKRVPDDFARDFTIAWPPLTEQATIAAFLDYETARIDALVEEQQRLIELLKEKRQAVISHAVTKGLDPDVPMKDSGVEWLGEVPAHWELTRIGWITSELTYGFTNPMPTEDDGPKMLTANDIGWGEIFYDTARSTSEFAFKKLLTDKSRPRRGDLLLTKDGTLGRVAVHDGRPACINQSVALIRTACVADPDYLCALLQASCYQSQMIFEAGGTTIKHIYITRFAKMPVALPPLHEQGKILEKMKSEDAIYLSLIAEAEKSAKLLGERRSALISAAVTGKIDVRDWRPPDNAAAAPAKALLAQEAQS</sequence>
<gene>
    <name evidence="5" type="ORF">SAMN05421693_11213</name>
</gene>
<evidence type="ECO:0000256" key="3">
    <source>
        <dbReference type="ARBA" id="ARBA00023125"/>
    </source>
</evidence>
<evidence type="ECO:0000256" key="2">
    <source>
        <dbReference type="ARBA" id="ARBA00022747"/>
    </source>
</evidence>
<evidence type="ECO:0000313" key="6">
    <source>
        <dbReference type="Proteomes" id="UP000199496"/>
    </source>
</evidence>
<dbReference type="PANTHER" id="PTHR43140:SF1">
    <property type="entry name" value="TYPE I RESTRICTION ENZYME ECOKI SPECIFICITY SUBUNIT"/>
    <property type="match status" value="1"/>
</dbReference>
<accession>A0A1H9C2A4</accession>
<dbReference type="GO" id="GO:0003677">
    <property type="term" value="F:DNA binding"/>
    <property type="evidence" value="ECO:0007669"/>
    <property type="project" value="UniProtKB-KW"/>
</dbReference>
<dbReference type="CDD" id="cd17260">
    <property type="entry name" value="RMtype1_S_EcoEI-TRD1-CR1_like"/>
    <property type="match status" value="1"/>
</dbReference>
<dbReference type="Pfam" id="PF01420">
    <property type="entry name" value="Methylase_S"/>
    <property type="match status" value="1"/>
</dbReference>
<keyword evidence="2" id="KW-0680">Restriction system</keyword>
<evidence type="ECO:0000313" key="5">
    <source>
        <dbReference type="EMBL" id="SEP95366.1"/>
    </source>
</evidence>
<feature type="domain" description="Type I restriction modification DNA specificity" evidence="4">
    <location>
        <begin position="306"/>
        <end position="405"/>
    </location>
</feature>
<dbReference type="PANTHER" id="PTHR43140">
    <property type="entry name" value="TYPE-1 RESTRICTION ENZYME ECOKI SPECIFICITY PROTEIN"/>
    <property type="match status" value="1"/>
</dbReference>
<dbReference type="EMBL" id="FOFO01000012">
    <property type="protein sequence ID" value="SEP95366.1"/>
    <property type="molecule type" value="Genomic_DNA"/>
</dbReference>
<protein>
    <submittedName>
        <fullName evidence="5">Type I restriction enzyme, S subunit</fullName>
    </submittedName>
</protein>
<dbReference type="InterPro" id="IPR044946">
    <property type="entry name" value="Restrct_endonuc_typeI_TRD_sf"/>
</dbReference>
<keyword evidence="6" id="KW-1185">Reference proteome</keyword>
<dbReference type="Gene3D" id="1.10.287.1120">
    <property type="entry name" value="Bipartite methylase S protein"/>
    <property type="match status" value="1"/>
</dbReference>
<evidence type="ECO:0000259" key="4">
    <source>
        <dbReference type="Pfam" id="PF01420"/>
    </source>
</evidence>
<dbReference type="OrthoDB" id="9798929at2"/>